<evidence type="ECO:0000256" key="1">
    <source>
        <dbReference type="SAM" id="Coils"/>
    </source>
</evidence>
<keyword evidence="1" id="KW-0175">Coiled coil</keyword>
<keyword evidence="3" id="KW-1185">Reference proteome</keyword>
<organism evidence="2 3">
    <name type="scientific">Chryseobacterium populi</name>
    <dbReference type="NCBI Taxonomy" id="1144316"/>
    <lineage>
        <taxon>Bacteria</taxon>
        <taxon>Pseudomonadati</taxon>
        <taxon>Bacteroidota</taxon>
        <taxon>Flavobacteriia</taxon>
        <taxon>Flavobacteriales</taxon>
        <taxon>Weeksellaceae</taxon>
        <taxon>Chryseobacterium group</taxon>
        <taxon>Chryseobacterium</taxon>
    </lineage>
</organism>
<dbReference type="EMBL" id="AKJY01000015">
    <property type="protein sequence ID" value="EJL74017.1"/>
    <property type="molecule type" value="Genomic_DNA"/>
</dbReference>
<dbReference type="AlphaFoldDB" id="J2T7K8"/>
<evidence type="ECO:0000313" key="2">
    <source>
        <dbReference type="EMBL" id="EJL74017.1"/>
    </source>
</evidence>
<sequence length="280" mass="33427">MKELYKTALLAIENEEKNIARSEKNVINEMRHLISFLQKLLIKLKSEILAKGFNNTRDEIFFFKHVKPIILGKLIYYNRILRIESCSPINDYLIENFYEDQLKILDKDNRKYFQYSNFYKYYRSGRTDLDEKYFRLGQIDILEGVNSYVFEIDSNFSTYYDYETAKIIALNWLHSYLSSKKTKIQPKDENFFKVNDDIEISWTESKNALIELIYALHISNSISNGRAGLTNISKMFEDIFKVNLGDIHHAFYQMKYRAGTKTRYLHFLINSLERYMDNDL</sequence>
<name>J2T7K8_9FLAO</name>
<reference evidence="2 3" key="1">
    <citation type="journal article" date="2012" name="J. Bacteriol.">
        <title>Twenty-one genome sequences from Pseudomonas species and 19 genome sequences from diverse bacteria isolated from the rhizosphere and endosphere of Populus deltoides.</title>
        <authorList>
            <person name="Brown S.D."/>
            <person name="Utturkar S.M."/>
            <person name="Klingeman D.M."/>
            <person name="Johnson C.M."/>
            <person name="Martin S.L."/>
            <person name="Land M.L."/>
            <person name="Lu T.Y."/>
            <person name="Schadt C.W."/>
            <person name="Doktycz M.J."/>
            <person name="Pelletier D.A."/>
        </authorList>
    </citation>
    <scope>NUCLEOTIDE SEQUENCE [LARGE SCALE GENOMIC DNA]</scope>
    <source>
        <strain evidence="2 3">CF314</strain>
    </source>
</reference>
<comment type="caution">
    <text evidence="2">The sequence shown here is derived from an EMBL/GenBank/DDBJ whole genome shotgun (WGS) entry which is preliminary data.</text>
</comment>
<feature type="coiled-coil region" evidence="1">
    <location>
        <begin position="5"/>
        <end position="32"/>
    </location>
</feature>
<dbReference type="OrthoDB" id="790983at2"/>
<protein>
    <submittedName>
        <fullName evidence="2">RteC protein</fullName>
    </submittedName>
</protein>
<dbReference type="InterPro" id="IPR018534">
    <property type="entry name" value="Tet_reg_excision_RteC"/>
</dbReference>
<dbReference type="RefSeq" id="WP_007841661.1">
    <property type="nucleotide sequence ID" value="NZ_AKJY01000015.1"/>
</dbReference>
<dbReference type="Pfam" id="PF09357">
    <property type="entry name" value="RteC"/>
    <property type="match status" value="1"/>
</dbReference>
<evidence type="ECO:0000313" key="3">
    <source>
        <dbReference type="Proteomes" id="UP000007509"/>
    </source>
</evidence>
<accession>J2T7K8</accession>
<dbReference type="PATRIC" id="fig|1144316.3.peg.1226"/>
<dbReference type="Proteomes" id="UP000007509">
    <property type="component" value="Unassembled WGS sequence"/>
</dbReference>
<gene>
    <name evidence="2" type="ORF">PMI13_01223</name>
</gene>
<proteinExistence type="predicted"/>